<evidence type="ECO:0000256" key="2">
    <source>
        <dbReference type="ARBA" id="ARBA00007814"/>
    </source>
</evidence>
<dbReference type="GO" id="GO:0046872">
    <property type="term" value="F:metal ion binding"/>
    <property type="evidence" value="ECO:0007669"/>
    <property type="project" value="UniProtKB-KW"/>
</dbReference>
<dbReference type="Gene3D" id="3.40.50.410">
    <property type="entry name" value="von Willebrand factor, type A domain"/>
    <property type="match status" value="2"/>
</dbReference>
<evidence type="ECO:0000256" key="7">
    <source>
        <dbReference type="SAM" id="MobiDB-lite"/>
    </source>
</evidence>
<evidence type="ECO:0000256" key="3">
    <source>
        <dbReference type="ARBA" id="ARBA00022490"/>
    </source>
</evidence>
<keyword evidence="4" id="KW-0479">Metal-binding</keyword>
<dbReference type="EMBL" id="JALIEA010000017">
    <property type="protein sequence ID" value="MCJ7859762.1"/>
    <property type="molecule type" value="Genomic_DNA"/>
</dbReference>
<dbReference type="GO" id="GO:1990904">
    <property type="term" value="C:ribonucleoprotein complex"/>
    <property type="evidence" value="ECO:0007669"/>
    <property type="project" value="UniProtKB-KW"/>
</dbReference>
<dbReference type="GO" id="GO:0003723">
    <property type="term" value="F:RNA binding"/>
    <property type="evidence" value="ECO:0007669"/>
    <property type="project" value="UniProtKB-KW"/>
</dbReference>
<protein>
    <submittedName>
        <fullName evidence="9">TROVE domain-containing protein</fullName>
    </submittedName>
</protein>
<evidence type="ECO:0000256" key="4">
    <source>
        <dbReference type="ARBA" id="ARBA00022723"/>
    </source>
</evidence>
<comment type="caution">
    <text evidence="9">The sequence shown here is derived from an EMBL/GenBank/DDBJ whole genome shotgun (WGS) entry which is preliminary data.</text>
</comment>
<dbReference type="Pfam" id="PF25045">
    <property type="entry name" value="vWA_Ro60"/>
    <property type="match status" value="1"/>
</dbReference>
<evidence type="ECO:0000313" key="10">
    <source>
        <dbReference type="Proteomes" id="UP001139207"/>
    </source>
</evidence>
<dbReference type="RefSeq" id="WP_244805463.1">
    <property type="nucleotide sequence ID" value="NZ_JALIEA010000017.1"/>
</dbReference>
<dbReference type="Pfam" id="PF05731">
    <property type="entry name" value="TROVE"/>
    <property type="match status" value="2"/>
</dbReference>
<evidence type="ECO:0000256" key="5">
    <source>
        <dbReference type="ARBA" id="ARBA00022884"/>
    </source>
</evidence>
<keyword evidence="6" id="KW-0687">Ribonucleoprotein</keyword>
<dbReference type="AlphaFoldDB" id="A0A9X1WLJ4"/>
<dbReference type="PANTHER" id="PTHR14202:SF0">
    <property type="entry name" value="RNA-BINDING PROTEIN RO60"/>
    <property type="match status" value="1"/>
</dbReference>
<evidence type="ECO:0000313" key="9">
    <source>
        <dbReference type="EMBL" id="MCJ7859762.1"/>
    </source>
</evidence>
<keyword evidence="5" id="KW-0694">RNA-binding</keyword>
<dbReference type="InterPro" id="IPR008858">
    <property type="entry name" value="TROVE_dom"/>
</dbReference>
<dbReference type="InterPro" id="IPR040322">
    <property type="entry name" value="TROVE2"/>
</dbReference>
<dbReference type="InterPro" id="IPR037214">
    <property type="entry name" value="TROVE_dom_sf"/>
</dbReference>
<evidence type="ECO:0000256" key="1">
    <source>
        <dbReference type="ARBA" id="ARBA00004496"/>
    </source>
</evidence>
<evidence type="ECO:0000256" key="6">
    <source>
        <dbReference type="ARBA" id="ARBA00023274"/>
    </source>
</evidence>
<keyword evidence="3" id="KW-0963">Cytoplasm</keyword>
<dbReference type="InterPro" id="IPR056800">
    <property type="entry name" value="vWA_Ro60"/>
</dbReference>
<dbReference type="InterPro" id="IPR036465">
    <property type="entry name" value="vWFA_dom_sf"/>
</dbReference>
<organism evidence="9 10">
    <name type="scientific">Corynebacterium kalidii</name>
    <dbReference type="NCBI Taxonomy" id="2931982"/>
    <lineage>
        <taxon>Bacteria</taxon>
        <taxon>Bacillati</taxon>
        <taxon>Actinomycetota</taxon>
        <taxon>Actinomycetes</taxon>
        <taxon>Mycobacteriales</taxon>
        <taxon>Corynebacteriaceae</taxon>
        <taxon>Corynebacterium</taxon>
    </lineage>
</organism>
<dbReference type="SUPFAM" id="SSF140864">
    <property type="entry name" value="TROVE domain-like"/>
    <property type="match status" value="1"/>
</dbReference>
<comment type="subcellular location">
    <subcellularLocation>
        <location evidence="1">Cytoplasm</location>
    </subcellularLocation>
</comment>
<dbReference type="SUPFAM" id="SSF53300">
    <property type="entry name" value="vWA-like"/>
    <property type="match status" value="1"/>
</dbReference>
<feature type="region of interest" description="Disordered" evidence="7">
    <location>
        <begin position="26"/>
        <end position="49"/>
    </location>
</feature>
<sequence>MQKNPHRNHSDRADETVSGRASALLGYTTRQTPQDVPAPGRGDQVPNSAGGHVFEVTPESRLDRFLVLGSDGGSYYATAAGLTEDNARFILSDLQSRGRGVVDQIVAVSMAGRAPKNSPALFALALAASHGEADTRRYALGNLPKVARTASHLFEFLAYLDNHRGWGRQVRDAVASWYLDRDAEAIAYQAVKYRHRSGYTHKRVLDKAHVADAVGAHADVLRWARYGKARDGVPAVIRQFREVAQCPERAVEVISRDGCQLSWEMLPNEALSVPAVWRGLIEADRIPVTALIRQLTRLTRLGVFDDPEISRTVAGRVTDVDRLARGRVHPVSVLVALRTYASCEGAVPRIIDALNEAYMAAFGTLPGIDARVAHAVDVSGSMHGSPFRGGPLTAAEVSAAMVCTGLKQNPDAHVWAFTGGQTEGGAWSRRSHIERFSGLSAGQRIDDAVDTLRSARWDGTATDAAAPILHALDNDIAVDTFIVYTDNETWAGEIHPYQALRRYREATGIDAKLVVMAMTSTGFTIADPEDAGMLDVVGFDAAVPTVVADFVSGR</sequence>
<name>A0A9X1WLJ4_9CORY</name>
<comment type="similarity">
    <text evidence="2">Belongs to the Ro 60 kDa family.</text>
</comment>
<feature type="domain" description="TROVE" evidence="8">
    <location>
        <begin position="45"/>
        <end position="370"/>
    </location>
</feature>
<proteinExistence type="inferred from homology"/>
<dbReference type="PROSITE" id="PS50988">
    <property type="entry name" value="TROVE"/>
    <property type="match status" value="1"/>
</dbReference>
<evidence type="ECO:0000259" key="8">
    <source>
        <dbReference type="PROSITE" id="PS50988"/>
    </source>
</evidence>
<keyword evidence="10" id="KW-1185">Reference proteome</keyword>
<gene>
    <name evidence="9" type="ORF">MUN33_13750</name>
</gene>
<accession>A0A9X1WLJ4</accession>
<dbReference type="GO" id="GO:0005737">
    <property type="term" value="C:cytoplasm"/>
    <property type="evidence" value="ECO:0007669"/>
    <property type="project" value="UniProtKB-SubCell"/>
</dbReference>
<reference evidence="9" key="1">
    <citation type="submission" date="2022-04" db="EMBL/GenBank/DDBJ databases">
        <title>Corynebacterium kalidii LD5P10.</title>
        <authorList>
            <person name="Sun J.Q."/>
        </authorList>
    </citation>
    <scope>NUCLEOTIDE SEQUENCE</scope>
    <source>
        <strain evidence="9">LD5P10</strain>
    </source>
</reference>
<dbReference type="Proteomes" id="UP001139207">
    <property type="component" value="Unassembled WGS sequence"/>
</dbReference>
<dbReference type="PANTHER" id="PTHR14202">
    <property type="entry name" value="60 KDA RIBONUCLEOPROTEIN SSA/RO"/>
    <property type="match status" value="1"/>
</dbReference>